<proteinExistence type="predicted"/>
<reference evidence="2" key="1">
    <citation type="submission" date="2007-08" db="EMBL/GenBank/DDBJ databases">
        <authorList>
            <person name="Frangeul L."/>
        </authorList>
    </citation>
    <scope>NUCLEOTIDE SEQUENCE</scope>
    <source>
        <strain evidence="2">PCC 7806</strain>
    </source>
</reference>
<protein>
    <submittedName>
        <fullName evidence="2">Genome sequencing data, contig C309</fullName>
    </submittedName>
</protein>
<dbReference type="AlphaFoldDB" id="A8YGH9"/>
<sequence length="79" mass="9407">MTYLLDTNVCIKLLNNSNLAVTYELAKHRPDEIYLSTVVQLELYYGAYKSSRKEQNLAKLERFFLRFYLLTKILQKLLE</sequence>
<dbReference type="SUPFAM" id="SSF88723">
    <property type="entry name" value="PIN domain-like"/>
    <property type="match status" value="1"/>
</dbReference>
<gene>
    <name evidence="2" type="ORF">IPF_754</name>
</gene>
<organism evidence="2">
    <name type="scientific">Microcystis aeruginosa (strain PCC 7806)</name>
    <dbReference type="NCBI Taxonomy" id="267872"/>
    <lineage>
        <taxon>Bacteria</taxon>
        <taxon>Bacillati</taxon>
        <taxon>Cyanobacteriota</taxon>
        <taxon>Cyanophyceae</taxon>
        <taxon>Oscillatoriophycideae</taxon>
        <taxon>Chroococcales</taxon>
        <taxon>Microcystaceae</taxon>
        <taxon>Microcystis</taxon>
    </lineage>
</organism>
<dbReference type="Pfam" id="PF01850">
    <property type="entry name" value="PIN"/>
    <property type="match status" value="1"/>
</dbReference>
<dbReference type="InterPro" id="IPR029060">
    <property type="entry name" value="PIN-like_dom_sf"/>
</dbReference>
<evidence type="ECO:0000313" key="2">
    <source>
        <dbReference type="EMBL" id="CAO89826.1"/>
    </source>
</evidence>
<dbReference type="InterPro" id="IPR002716">
    <property type="entry name" value="PIN_dom"/>
</dbReference>
<dbReference type="CDD" id="cd09881">
    <property type="entry name" value="PIN_VapC4-5_FitB-like"/>
    <property type="match status" value="1"/>
</dbReference>
<feature type="domain" description="PIN" evidence="1">
    <location>
        <begin position="3"/>
        <end position="64"/>
    </location>
</feature>
<name>A8YGH9_MICA7</name>
<evidence type="ECO:0000259" key="1">
    <source>
        <dbReference type="Pfam" id="PF01850"/>
    </source>
</evidence>
<dbReference type="Gene3D" id="3.40.50.1010">
    <property type="entry name" value="5'-nuclease"/>
    <property type="match status" value="1"/>
</dbReference>
<dbReference type="EMBL" id="AM778939">
    <property type="protein sequence ID" value="CAO89826.1"/>
    <property type="molecule type" value="Genomic_DNA"/>
</dbReference>
<accession>A8YGH9</accession>